<comment type="caution">
    <text evidence="2">The sequence shown here is derived from an EMBL/GenBank/DDBJ whole genome shotgun (WGS) entry which is preliminary data.</text>
</comment>
<accession>A0ABS1D9A8</accession>
<organism evidence="2 3">
    <name type="scientific">Rhodovibrio sodomensis</name>
    <dbReference type="NCBI Taxonomy" id="1088"/>
    <lineage>
        <taxon>Bacteria</taxon>
        <taxon>Pseudomonadati</taxon>
        <taxon>Pseudomonadota</taxon>
        <taxon>Alphaproteobacteria</taxon>
        <taxon>Rhodospirillales</taxon>
        <taxon>Rhodovibrionaceae</taxon>
        <taxon>Rhodovibrio</taxon>
    </lineage>
</organism>
<feature type="compositionally biased region" description="Gly residues" evidence="1">
    <location>
        <begin position="366"/>
        <end position="377"/>
    </location>
</feature>
<reference evidence="2 3" key="1">
    <citation type="journal article" date="2020" name="Microorganisms">
        <title>Osmotic Adaptation and Compatible Solute Biosynthesis of Phototrophic Bacteria as Revealed from Genome Analyses.</title>
        <authorList>
            <person name="Imhoff J.F."/>
            <person name="Rahn T."/>
            <person name="Kunzel S."/>
            <person name="Keller A."/>
            <person name="Neulinger S.C."/>
        </authorList>
    </citation>
    <scope>NUCLEOTIDE SEQUENCE [LARGE SCALE GENOMIC DNA]</scope>
    <source>
        <strain evidence="2 3">DSM 9895</strain>
    </source>
</reference>
<evidence type="ECO:0008006" key="4">
    <source>
        <dbReference type="Google" id="ProtNLM"/>
    </source>
</evidence>
<keyword evidence="3" id="KW-1185">Reference proteome</keyword>
<feature type="compositionally biased region" description="Basic residues" evidence="1">
    <location>
        <begin position="321"/>
        <end position="334"/>
    </location>
</feature>
<feature type="region of interest" description="Disordered" evidence="1">
    <location>
        <begin position="308"/>
        <end position="342"/>
    </location>
</feature>
<proteinExistence type="predicted"/>
<protein>
    <recommendedName>
        <fullName evidence="4">Nitrate/nitrite sensing protein domain-containing protein</fullName>
    </recommendedName>
</protein>
<sequence length="377" mass="39480">MSNLLIGYGPLCHHIAEKHGQAVLGGAPTSAAAGADRCAAADWALGEAREGLESLLRDLRLLSGELTHASHLVGRLIEVRRSNPRYRSLWASLTGSDASARGTSDLLDQAMSDCGEASLIAVTALNNLALLHTQTKTLASQQTSLERAILGLASALTSETSDPRSGTTKLQQALRQALDLWAKVDRFQQLAEVVQAETRIVLTTVQDEILPACGANSAHPTAQLALGRHAILRPWTRIEVEPMADALRGVQTRLREARERPDKIASWGKAIGPAVDAVTAADHQFRLAVQGVLGNAAISLDTPLRPRVETRGRQDASMTAGRRHLSRRTRHHARANAGDGGDTATLATAAVIGVAASGSGLSASDGDGGGSSSGGGD</sequence>
<dbReference type="EMBL" id="NRRL01000003">
    <property type="protein sequence ID" value="MBK1666999.1"/>
    <property type="molecule type" value="Genomic_DNA"/>
</dbReference>
<name>A0ABS1D9A8_9PROT</name>
<dbReference type="Proteomes" id="UP001296873">
    <property type="component" value="Unassembled WGS sequence"/>
</dbReference>
<dbReference type="RefSeq" id="WP_200339057.1">
    <property type="nucleotide sequence ID" value="NZ_NRRL01000003.1"/>
</dbReference>
<gene>
    <name evidence="2" type="ORF">CKO28_02940</name>
</gene>
<evidence type="ECO:0000313" key="2">
    <source>
        <dbReference type="EMBL" id="MBK1666999.1"/>
    </source>
</evidence>
<evidence type="ECO:0000313" key="3">
    <source>
        <dbReference type="Proteomes" id="UP001296873"/>
    </source>
</evidence>
<evidence type="ECO:0000256" key="1">
    <source>
        <dbReference type="SAM" id="MobiDB-lite"/>
    </source>
</evidence>
<feature type="region of interest" description="Disordered" evidence="1">
    <location>
        <begin position="358"/>
        <end position="377"/>
    </location>
</feature>